<organism evidence="1 2">
    <name type="scientific">Trichinella britovi</name>
    <name type="common">Parasitic roundworm</name>
    <dbReference type="NCBI Taxonomy" id="45882"/>
    <lineage>
        <taxon>Eukaryota</taxon>
        <taxon>Metazoa</taxon>
        <taxon>Ecdysozoa</taxon>
        <taxon>Nematoda</taxon>
        <taxon>Enoplea</taxon>
        <taxon>Dorylaimia</taxon>
        <taxon>Trichinellida</taxon>
        <taxon>Trichinellidae</taxon>
        <taxon>Trichinella</taxon>
    </lineage>
</organism>
<dbReference type="AlphaFoldDB" id="A0A0V1D0L6"/>
<accession>A0A0V1D0L6</accession>
<proteinExistence type="predicted"/>
<evidence type="ECO:0000313" key="1">
    <source>
        <dbReference type="EMBL" id="KRY54957.1"/>
    </source>
</evidence>
<keyword evidence="2" id="KW-1185">Reference proteome</keyword>
<dbReference type="EMBL" id="JYDI01000062">
    <property type="protein sequence ID" value="KRY54957.1"/>
    <property type="molecule type" value="Genomic_DNA"/>
</dbReference>
<dbReference type="OrthoDB" id="5937685at2759"/>
<sequence length="224" mass="26226">MEIKSSNAEQALVKTNYGTAASYWNVRHVYMLRTSIQFEHPLSDPEGCQLSWLRNTVEEQAPRISRELGLWRRSSRTYYGRKENNGTEYTSMMYHAVNRSMYNSGCSPTLVMDAVYQTLQRTARRKHSLKRLTVSMRRVMFVSETVPKRQYGQKSNANEDDHDCEQEKTMQVLQALGSTEVIGKRIRQMHVFLQCKNDLLSELPHEMKMNTDEKDMRNKTENEN</sequence>
<dbReference type="Proteomes" id="UP000054653">
    <property type="component" value="Unassembled WGS sequence"/>
</dbReference>
<comment type="caution">
    <text evidence="1">The sequence shown here is derived from an EMBL/GenBank/DDBJ whole genome shotgun (WGS) entry which is preliminary data.</text>
</comment>
<gene>
    <name evidence="1" type="ORF">T03_15933</name>
</gene>
<name>A0A0V1D0L6_TRIBR</name>
<protein>
    <submittedName>
        <fullName evidence="1">Uncharacterized protein</fullName>
    </submittedName>
</protein>
<reference evidence="1 2" key="1">
    <citation type="submission" date="2015-01" db="EMBL/GenBank/DDBJ databases">
        <title>Evolution of Trichinella species and genotypes.</title>
        <authorList>
            <person name="Korhonen P.K."/>
            <person name="Edoardo P."/>
            <person name="Giuseppe L.R."/>
            <person name="Gasser R.B."/>
        </authorList>
    </citation>
    <scope>NUCLEOTIDE SEQUENCE [LARGE SCALE GENOMIC DNA]</scope>
    <source>
        <strain evidence="1">ISS120</strain>
    </source>
</reference>
<evidence type="ECO:0000313" key="2">
    <source>
        <dbReference type="Proteomes" id="UP000054653"/>
    </source>
</evidence>